<accession>A0ABY4BED0</accession>
<dbReference type="GO" id="GO:0005524">
    <property type="term" value="F:ATP binding"/>
    <property type="evidence" value="ECO:0007669"/>
    <property type="project" value="UniProtKB-KW"/>
</dbReference>
<dbReference type="InterPro" id="IPR036890">
    <property type="entry name" value="HATPase_C_sf"/>
</dbReference>
<dbReference type="CDD" id="cd00082">
    <property type="entry name" value="HisKA"/>
    <property type="match status" value="1"/>
</dbReference>
<dbReference type="SMART" id="SM00091">
    <property type="entry name" value="PAS"/>
    <property type="match status" value="1"/>
</dbReference>
<dbReference type="InterPro" id="IPR003594">
    <property type="entry name" value="HATPase_dom"/>
</dbReference>
<protein>
    <recommendedName>
        <fullName evidence="3">histidine kinase</fullName>
        <ecNumber evidence="3">2.7.13.3</ecNumber>
    </recommendedName>
</protein>
<name>A0ABY4BED0_9BACT</name>
<evidence type="ECO:0000259" key="16">
    <source>
        <dbReference type="PROSITE" id="PS50112"/>
    </source>
</evidence>
<dbReference type="InterPro" id="IPR003661">
    <property type="entry name" value="HisK_dim/P_dom"/>
</dbReference>
<dbReference type="Pfam" id="PF00672">
    <property type="entry name" value="HAMP"/>
    <property type="match status" value="1"/>
</dbReference>
<feature type="transmembrane region" description="Helical" evidence="14">
    <location>
        <begin position="6"/>
        <end position="27"/>
    </location>
</feature>
<reference evidence="18 19" key="1">
    <citation type="submission" date="2022-03" db="EMBL/GenBank/DDBJ databases">
        <title>Hymenobactersp. isolated from the air.</title>
        <authorList>
            <person name="Won M."/>
            <person name="Kwon S.-W."/>
        </authorList>
    </citation>
    <scope>NUCLEOTIDE SEQUENCE [LARGE SCALE GENOMIC DNA]</scope>
    <source>
        <strain evidence="18 19">KACC 22596</strain>
    </source>
</reference>
<keyword evidence="8" id="KW-0418">Kinase</keyword>
<organism evidence="18 19">
    <name type="scientific">Hymenobacter monticola</name>
    <dbReference type="NCBI Taxonomy" id="1705399"/>
    <lineage>
        <taxon>Bacteria</taxon>
        <taxon>Pseudomonadati</taxon>
        <taxon>Bacteroidota</taxon>
        <taxon>Cytophagia</taxon>
        <taxon>Cytophagales</taxon>
        <taxon>Hymenobacteraceae</taxon>
        <taxon>Hymenobacter</taxon>
    </lineage>
</organism>
<dbReference type="Pfam" id="PF00512">
    <property type="entry name" value="HisKA"/>
    <property type="match status" value="1"/>
</dbReference>
<dbReference type="InterPro" id="IPR036097">
    <property type="entry name" value="HisK_dim/P_sf"/>
</dbReference>
<dbReference type="Proteomes" id="UP000831390">
    <property type="component" value="Chromosome"/>
</dbReference>
<keyword evidence="10 14" id="KW-1133">Transmembrane helix</keyword>
<evidence type="ECO:0000256" key="8">
    <source>
        <dbReference type="ARBA" id="ARBA00022777"/>
    </source>
</evidence>
<keyword evidence="6 14" id="KW-0812">Transmembrane</keyword>
<dbReference type="SUPFAM" id="SSF55874">
    <property type="entry name" value="ATPase domain of HSP90 chaperone/DNA topoisomerase II/histidine kinase"/>
    <property type="match status" value="1"/>
</dbReference>
<dbReference type="RefSeq" id="WP_243519564.1">
    <property type="nucleotide sequence ID" value="NZ_CP094534.1"/>
</dbReference>
<dbReference type="InterPro" id="IPR003660">
    <property type="entry name" value="HAMP_dom"/>
</dbReference>
<comment type="catalytic activity">
    <reaction evidence="1">
        <text>ATP + protein L-histidine = ADP + protein N-phospho-L-histidine.</text>
        <dbReference type="EC" id="2.7.13.3"/>
    </reaction>
</comment>
<keyword evidence="7" id="KW-0547">Nucleotide-binding</keyword>
<dbReference type="Gene3D" id="3.30.565.10">
    <property type="entry name" value="Histidine kinase-like ATPase, C-terminal domain"/>
    <property type="match status" value="1"/>
</dbReference>
<evidence type="ECO:0000256" key="11">
    <source>
        <dbReference type="ARBA" id="ARBA00023012"/>
    </source>
</evidence>
<dbReference type="SMART" id="SM00388">
    <property type="entry name" value="HisKA"/>
    <property type="match status" value="1"/>
</dbReference>
<evidence type="ECO:0000259" key="15">
    <source>
        <dbReference type="PROSITE" id="PS50109"/>
    </source>
</evidence>
<evidence type="ECO:0000256" key="3">
    <source>
        <dbReference type="ARBA" id="ARBA00012438"/>
    </source>
</evidence>
<keyword evidence="13" id="KW-0175">Coiled coil</keyword>
<dbReference type="Gene3D" id="6.10.340.10">
    <property type="match status" value="1"/>
</dbReference>
<dbReference type="PANTHER" id="PTHR42878">
    <property type="entry name" value="TWO-COMPONENT HISTIDINE KINASE"/>
    <property type="match status" value="1"/>
</dbReference>
<dbReference type="SUPFAM" id="SSF47384">
    <property type="entry name" value="Homodimeric domain of signal transducing histidine kinase"/>
    <property type="match status" value="1"/>
</dbReference>
<keyword evidence="9 18" id="KW-0067">ATP-binding</keyword>
<evidence type="ECO:0000256" key="7">
    <source>
        <dbReference type="ARBA" id="ARBA00022741"/>
    </source>
</evidence>
<evidence type="ECO:0000256" key="4">
    <source>
        <dbReference type="ARBA" id="ARBA00022553"/>
    </source>
</evidence>
<comment type="subcellular location">
    <subcellularLocation>
        <location evidence="2">Membrane</location>
        <topology evidence="2">Multi-pass membrane protein</topology>
    </subcellularLocation>
</comment>
<feature type="transmembrane region" description="Helical" evidence="14">
    <location>
        <begin position="165"/>
        <end position="183"/>
    </location>
</feature>
<dbReference type="EC" id="2.7.13.3" evidence="3"/>
<evidence type="ECO:0000313" key="18">
    <source>
        <dbReference type="EMBL" id="UOE36091.1"/>
    </source>
</evidence>
<keyword evidence="4" id="KW-0597">Phosphoprotein</keyword>
<evidence type="ECO:0000259" key="17">
    <source>
        <dbReference type="PROSITE" id="PS50885"/>
    </source>
</evidence>
<dbReference type="InterPro" id="IPR000014">
    <property type="entry name" value="PAS"/>
</dbReference>
<dbReference type="CDD" id="cd00075">
    <property type="entry name" value="HATPase"/>
    <property type="match status" value="1"/>
</dbReference>
<evidence type="ECO:0000256" key="13">
    <source>
        <dbReference type="SAM" id="Coils"/>
    </source>
</evidence>
<evidence type="ECO:0000313" key="19">
    <source>
        <dbReference type="Proteomes" id="UP000831390"/>
    </source>
</evidence>
<evidence type="ECO:0000256" key="12">
    <source>
        <dbReference type="ARBA" id="ARBA00023136"/>
    </source>
</evidence>
<evidence type="ECO:0000256" key="1">
    <source>
        <dbReference type="ARBA" id="ARBA00000085"/>
    </source>
</evidence>
<dbReference type="CDD" id="cd06225">
    <property type="entry name" value="HAMP"/>
    <property type="match status" value="1"/>
</dbReference>
<dbReference type="PANTHER" id="PTHR42878:SF7">
    <property type="entry name" value="SENSOR HISTIDINE KINASE GLRK"/>
    <property type="match status" value="1"/>
</dbReference>
<dbReference type="SMART" id="SM00387">
    <property type="entry name" value="HATPase_c"/>
    <property type="match status" value="1"/>
</dbReference>
<evidence type="ECO:0000256" key="14">
    <source>
        <dbReference type="SAM" id="Phobius"/>
    </source>
</evidence>
<dbReference type="SUPFAM" id="SSF158472">
    <property type="entry name" value="HAMP domain-like"/>
    <property type="match status" value="1"/>
</dbReference>
<dbReference type="Gene3D" id="1.10.287.130">
    <property type="match status" value="1"/>
</dbReference>
<dbReference type="InterPro" id="IPR013767">
    <property type="entry name" value="PAS_fold"/>
</dbReference>
<dbReference type="NCBIfam" id="TIGR00229">
    <property type="entry name" value="sensory_box"/>
    <property type="match status" value="1"/>
</dbReference>
<dbReference type="SUPFAM" id="SSF55785">
    <property type="entry name" value="PYP-like sensor domain (PAS domain)"/>
    <property type="match status" value="1"/>
</dbReference>
<dbReference type="PROSITE" id="PS50112">
    <property type="entry name" value="PAS"/>
    <property type="match status" value="1"/>
</dbReference>
<dbReference type="Pfam" id="PF00989">
    <property type="entry name" value="PAS"/>
    <property type="match status" value="1"/>
</dbReference>
<dbReference type="Gene3D" id="3.30.450.20">
    <property type="entry name" value="PAS domain"/>
    <property type="match status" value="1"/>
</dbReference>
<dbReference type="InterPro" id="IPR005467">
    <property type="entry name" value="His_kinase_dom"/>
</dbReference>
<evidence type="ECO:0000256" key="10">
    <source>
        <dbReference type="ARBA" id="ARBA00022989"/>
    </source>
</evidence>
<dbReference type="EMBL" id="CP094534">
    <property type="protein sequence ID" value="UOE36091.1"/>
    <property type="molecule type" value="Genomic_DNA"/>
</dbReference>
<sequence>MNLKTKITTGFLAMLLLVLSIGGYAYYSLRQLDRSSRDVLKANLYSIELGQRMLRSLDQLARQPLADTAGTAAFAAALAEEARNVTEPGEQQVVDDLRRLTQQLRQHQQQARRAVAAGQTSPLGIEAEPYELGGLTYQMMALNTDALNRKTEAANQRADQANRNLLLFATLAVLLGLALVASVPEAAVQPLRKLTAALDHATERNFSASIPQESHDEFGQVARAFNRMLGQLREYRTSTAAELITERNRAASIVNTLDEGLLLLDENRTILLANPVLCELLGLPAEKLLGRPAATVRLENDLFQAMLRPLDAPNREAAVAEAPLLHISQRGEEAFYQLAVQDLVSFNEATEKTEFVGHILTLRNVSDFKKLDQVKSNFLATVSHELKTPLSSINLNTKLLQDERLPADERQRITGYIRQETQRLQRMVAELLDVSRLDAGAGIQLDVQPTNLADVVSFATATVQPQLHDKQLRLEFHQPTRLPEVRADVEKTTWVLINLLANAIRYSPVGAALTVRVAVAGAFVRVSVQDHGPGIAPEHHDKIFQRFAQLPDKTGYRGGSGLGLSIAREFIATQGGRLWVESELGSGSTFSFTLPVVGA</sequence>
<dbReference type="PROSITE" id="PS50885">
    <property type="entry name" value="HAMP"/>
    <property type="match status" value="1"/>
</dbReference>
<evidence type="ECO:0000256" key="9">
    <source>
        <dbReference type="ARBA" id="ARBA00022840"/>
    </source>
</evidence>
<evidence type="ECO:0000256" key="6">
    <source>
        <dbReference type="ARBA" id="ARBA00022692"/>
    </source>
</evidence>
<evidence type="ECO:0000256" key="2">
    <source>
        <dbReference type="ARBA" id="ARBA00004141"/>
    </source>
</evidence>
<dbReference type="PRINTS" id="PR00344">
    <property type="entry name" value="BCTRLSENSOR"/>
</dbReference>
<dbReference type="SMART" id="SM00304">
    <property type="entry name" value="HAMP"/>
    <property type="match status" value="1"/>
</dbReference>
<gene>
    <name evidence="18" type="ORF">MTP16_10730</name>
</gene>
<feature type="domain" description="HAMP" evidence="17">
    <location>
        <begin position="185"/>
        <end position="237"/>
    </location>
</feature>
<dbReference type="InterPro" id="IPR035965">
    <property type="entry name" value="PAS-like_dom_sf"/>
</dbReference>
<dbReference type="InterPro" id="IPR050351">
    <property type="entry name" value="BphY/WalK/GraS-like"/>
</dbReference>
<evidence type="ECO:0000256" key="5">
    <source>
        <dbReference type="ARBA" id="ARBA00022679"/>
    </source>
</evidence>
<dbReference type="PROSITE" id="PS50109">
    <property type="entry name" value="HIS_KIN"/>
    <property type="match status" value="1"/>
</dbReference>
<dbReference type="Pfam" id="PF02518">
    <property type="entry name" value="HATPase_c"/>
    <property type="match status" value="1"/>
</dbReference>
<keyword evidence="12 14" id="KW-0472">Membrane</keyword>
<keyword evidence="11" id="KW-0902">Two-component regulatory system</keyword>
<proteinExistence type="predicted"/>
<keyword evidence="5" id="KW-0808">Transferase</keyword>
<feature type="domain" description="Histidine kinase" evidence="15">
    <location>
        <begin position="381"/>
        <end position="598"/>
    </location>
</feature>
<keyword evidence="19" id="KW-1185">Reference proteome</keyword>
<feature type="domain" description="PAS" evidence="16">
    <location>
        <begin position="246"/>
        <end position="291"/>
    </location>
</feature>
<dbReference type="InterPro" id="IPR004358">
    <property type="entry name" value="Sig_transdc_His_kin-like_C"/>
</dbReference>
<feature type="coiled-coil region" evidence="13">
    <location>
        <begin position="90"/>
        <end position="117"/>
    </location>
</feature>